<evidence type="ECO:0000313" key="4">
    <source>
        <dbReference type="EMBL" id="GER83398.1"/>
    </source>
</evidence>
<comment type="similarity">
    <text evidence="1">Belongs to the DNA polymerase type-Y family.</text>
</comment>
<dbReference type="PROSITE" id="PS50173">
    <property type="entry name" value="UMUC"/>
    <property type="match status" value="1"/>
</dbReference>
<organism evidence="4 5">
    <name type="scientific">Thermogemmatispora aurantia</name>
    <dbReference type="NCBI Taxonomy" id="2045279"/>
    <lineage>
        <taxon>Bacteria</taxon>
        <taxon>Bacillati</taxon>
        <taxon>Chloroflexota</taxon>
        <taxon>Ktedonobacteria</taxon>
        <taxon>Thermogemmatisporales</taxon>
        <taxon>Thermogemmatisporaceae</taxon>
        <taxon>Thermogemmatispora</taxon>
    </lineage>
</organism>
<dbReference type="Gene3D" id="3.30.70.270">
    <property type="match status" value="1"/>
</dbReference>
<evidence type="ECO:0000259" key="3">
    <source>
        <dbReference type="PROSITE" id="PS50173"/>
    </source>
</evidence>
<evidence type="ECO:0000256" key="1">
    <source>
        <dbReference type="ARBA" id="ARBA00010945"/>
    </source>
</evidence>
<dbReference type="GO" id="GO:0003887">
    <property type="term" value="F:DNA-directed DNA polymerase activity"/>
    <property type="evidence" value="ECO:0007669"/>
    <property type="project" value="TreeGrafter"/>
</dbReference>
<dbReference type="AlphaFoldDB" id="A0A5J4K3V4"/>
<comment type="caution">
    <text evidence="4">The sequence shown here is derived from an EMBL/GenBank/DDBJ whole genome shotgun (WGS) entry which is preliminary data.</text>
</comment>
<protein>
    <recommendedName>
        <fullName evidence="3">UmuC domain-containing protein</fullName>
    </recommendedName>
</protein>
<feature type="region of interest" description="Disordered" evidence="2">
    <location>
        <begin position="1"/>
        <end position="32"/>
    </location>
</feature>
<gene>
    <name evidence="4" type="ORF">KTAU_20350</name>
</gene>
<dbReference type="PANTHER" id="PTHR11076:SF33">
    <property type="entry name" value="DNA POLYMERASE KAPPA"/>
    <property type="match status" value="1"/>
</dbReference>
<dbReference type="RefSeq" id="WP_151728171.1">
    <property type="nucleotide sequence ID" value="NZ_BKZV01000002.1"/>
</dbReference>
<reference evidence="4 5" key="1">
    <citation type="journal article" date="2019" name="Int. J. Syst. Evol. Microbiol.">
        <title>Thermogemmatispora aurantia sp. nov. and Thermogemmatispora argillosa sp. nov., within the class Ktedonobacteria, and emended description of the genus Thermogemmatispora.</title>
        <authorList>
            <person name="Zheng Y."/>
            <person name="Wang C.M."/>
            <person name="Sakai Y."/>
            <person name="Abe K."/>
            <person name="Yokota A."/>
            <person name="Yabe S."/>
        </authorList>
    </citation>
    <scope>NUCLEOTIDE SEQUENCE [LARGE SCALE GENOMIC DNA]</scope>
    <source>
        <strain evidence="4 5">A1-2</strain>
    </source>
</reference>
<dbReference type="InterPro" id="IPR043502">
    <property type="entry name" value="DNA/RNA_pol_sf"/>
</dbReference>
<dbReference type="Gene3D" id="1.10.150.20">
    <property type="entry name" value="5' to 3' exonuclease, C-terminal subdomain"/>
    <property type="match status" value="1"/>
</dbReference>
<dbReference type="EMBL" id="BKZV01000002">
    <property type="protein sequence ID" value="GER83398.1"/>
    <property type="molecule type" value="Genomic_DNA"/>
</dbReference>
<dbReference type="GO" id="GO:0009432">
    <property type="term" value="P:SOS response"/>
    <property type="evidence" value="ECO:0007669"/>
    <property type="project" value="TreeGrafter"/>
</dbReference>
<evidence type="ECO:0000313" key="5">
    <source>
        <dbReference type="Proteomes" id="UP000334820"/>
    </source>
</evidence>
<keyword evidence="5" id="KW-1185">Reference proteome</keyword>
<dbReference type="Proteomes" id="UP000334820">
    <property type="component" value="Unassembled WGS sequence"/>
</dbReference>
<feature type="domain" description="UmuC" evidence="3">
    <location>
        <begin position="48"/>
        <end position="228"/>
    </location>
</feature>
<name>A0A5J4K3V4_9CHLR</name>
<feature type="compositionally biased region" description="Polar residues" evidence="2">
    <location>
        <begin position="1"/>
        <end position="11"/>
    </location>
</feature>
<dbReference type="InterPro" id="IPR001126">
    <property type="entry name" value="UmuC"/>
</dbReference>
<dbReference type="InterPro" id="IPR043128">
    <property type="entry name" value="Rev_trsase/Diguanyl_cyclase"/>
</dbReference>
<dbReference type="InterPro" id="IPR050116">
    <property type="entry name" value="DNA_polymerase-Y"/>
</dbReference>
<dbReference type="Gene3D" id="3.40.1170.60">
    <property type="match status" value="1"/>
</dbReference>
<dbReference type="Pfam" id="PF00817">
    <property type="entry name" value="IMS"/>
    <property type="match status" value="1"/>
</dbReference>
<dbReference type="PANTHER" id="PTHR11076">
    <property type="entry name" value="DNA REPAIR POLYMERASE UMUC / TRANSFERASE FAMILY MEMBER"/>
    <property type="match status" value="1"/>
</dbReference>
<dbReference type="GO" id="GO:0042276">
    <property type="term" value="P:error-prone translesion synthesis"/>
    <property type="evidence" value="ECO:0007669"/>
    <property type="project" value="TreeGrafter"/>
</dbReference>
<accession>A0A5J4K3V4</accession>
<dbReference type="GO" id="GO:0005829">
    <property type="term" value="C:cytosol"/>
    <property type="evidence" value="ECO:0007669"/>
    <property type="project" value="TreeGrafter"/>
</dbReference>
<dbReference type="SUPFAM" id="SSF56672">
    <property type="entry name" value="DNA/RNA polymerases"/>
    <property type="match status" value="1"/>
</dbReference>
<evidence type="ECO:0000256" key="2">
    <source>
        <dbReference type="SAM" id="MobiDB-lite"/>
    </source>
</evidence>
<proteinExistence type="inferred from homology"/>
<sequence length="483" mass="52808">MEQDQSGTLNPSILGEPTALRSPRAPVGGPVSAERGAVSEQAFPRQGIMHVRIRHFYCTLEEMANPSLHGLPFVIGTGTGRPNEPGRVIDASPAAVRLGIVPGMPLRRAYRLAPRTLFLPASYDRYQPVLQRLRERYRACSHIVESVPLADAFIDLSGSPQPVTSPILLAQQLSSDIAALGLTALIGIASGKTIAELAALISRKDGRQGILYIPPGREASFVQSLPLSLLLQLHGSGPGVLGGREGESEGAGLRSGVAELEGRAERFDLEELAELVAHLRDFGITTFAQVAPLAPEGLERRLGRLGRWLHQLAQGEDYSLVIPDAPPLSQNARIRFQHAADADETCAAIHKLGGYLAGRLREQRLKGRVVALLLWPARPRRDSRRLLLDEQGEEAMLREGEEAIGGQITLERHTDEADILIHHLLMLFAHYHRSGTRYLQVLARIGDIITAATPYYPPAARARGRPTRRLDLSTRRLNGERQV</sequence>
<dbReference type="GO" id="GO:0006281">
    <property type="term" value="P:DNA repair"/>
    <property type="evidence" value="ECO:0007669"/>
    <property type="project" value="InterPro"/>
</dbReference>